<dbReference type="InterPro" id="IPR036921">
    <property type="entry name" value="PurM-like_N_sf"/>
</dbReference>
<reference evidence="18 19" key="1">
    <citation type="submission" date="2016-03" db="EMBL/GenBank/DDBJ databases">
        <title>Pediococcus and Lactobacillus from brewery environment - whole genome sequencing and assembly.</title>
        <authorList>
            <person name="Behr J."/>
            <person name="Geissler A.J."/>
            <person name="Vogel R.F."/>
        </authorList>
    </citation>
    <scope>NUCLEOTIDE SEQUENCE [LARGE SCALE GENOMIC DNA]</scope>
    <source>
        <strain evidence="18 19">TMW 1.1995</strain>
    </source>
</reference>
<keyword evidence="6 15" id="KW-0963">Cytoplasm</keyword>
<dbReference type="KEGG" id="lpd:AYR62_07455"/>
<feature type="domain" description="PurM-like C-terminal" evidence="17">
    <location>
        <begin position="182"/>
        <end position="344"/>
    </location>
</feature>
<evidence type="ECO:0000256" key="1">
    <source>
        <dbReference type="ARBA" id="ARBA00004496"/>
    </source>
</evidence>
<evidence type="ECO:0000256" key="4">
    <source>
        <dbReference type="ARBA" id="ARBA00013047"/>
    </source>
</evidence>
<dbReference type="PANTHER" id="PTHR10520:SF12">
    <property type="entry name" value="TRIFUNCTIONAL PURINE BIOSYNTHETIC PROTEIN ADENOSINE-3"/>
    <property type="match status" value="1"/>
</dbReference>
<evidence type="ECO:0000256" key="8">
    <source>
        <dbReference type="ARBA" id="ARBA00022741"/>
    </source>
</evidence>
<name>A0A1B2J2J8_9LACO</name>
<dbReference type="InterPro" id="IPR010918">
    <property type="entry name" value="PurM-like_C_dom"/>
</dbReference>
<comment type="subcellular location">
    <subcellularLocation>
        <location evidence="1 15">Cytoplasm</location>
    </subcellularLocation>
</comment>
<evidence type="ECO:0000256" key="5">
    <source>
        <dbReference type="ARBA" id="ARBA00020367"/>
    </source>
</evidence>
<comment type="catalytic activity">
    <reaction evidence="14 15">
        <text>2-formamido-N(1)-(5-O-phospho-beta-D-ribosyl)acetamidine + ATP = 5-amino-1-(5-phospho-beta-D-ribosyl)imidazole + ADP + phosphate + H(+)</text>
        <dbReference type="Rhea" id="RHEA:23032"/>
        <dbReference type="ChEBI" id="CHEBI:15378"/>
        <dbReference type="ChEBI" id="CHEBI:30616"/>
        <dbReference type="ChEBI" id="CHEBI:43474"/>
        <dbReference type="ChEBI" id="CHEBI:137981"/>
        <dbReference type="ChEBI" id="CHEBI:147287"/>
        <dbReference type="ChEBI" id="CHEBI:456216"/>
        <dbReference type="EC" id="6.3.3.1"/>
    </reaction>
</comment>
<dbReference type="AlphaFoldDB" id="A0A1B2J2J8"/>
<evidence type="ECO:0000256" key="3">
    <source>
        <dbReference type="ARBA" id="ARBA00010280"/>
    </source>
</evidence>
<dbReference type="PANTHER" id="PTHR10520">
    <property type="entry name" value="TRIFUNCTIONAL PURINE BIOSYNTHETIC PROTEIN ADENOSINE-3-RELATED"/>
    <property type="match status" value="1"/>
</dbReference>
<dbReference type="UniPathway" id="UPA00074">
    <property type="reaction ID" value="UER00129"/>
</dbReference>
<evidence type="ECO:0000256" key="13">
    <source>
        <dbReference type="ARBA" id="ARBA00033093"/>
    </source>
</evidence>
<keyword evidence="9 15" id="KW-0658">Purine biosynthesis</keyword>
<dbReference type="Proteomes" id="UP000093267">
    <property type="component" value="Chromosome"/>
</dbReference>
<evidence type="ECO:0000256" key="2">
    <source>
        <dbReference type="ARBA" id="ARBA00004686"/>
    </source>
</evidence>
<dbReference type="HAMAP" id="MF_00741">
    <property type="entry name" value="AIRS"/>
    <property type="match status" value="1"/>
</dbReference>
<dbReference type="GO" id="GO:0004641">
    <property type="term" value="F:phosphoribosylformylglycinamidine cyclo-ligase activity"/>
    <property type="evidence" value="ECO:0007669"/>
    <property type="project" value="UniProtKB-UniRule"/>
</dbReference>
<protein>
    <recommendedName>
        <fullName evidence="5 15">Phosphoribosylformylglycinamidine cyclo-ligase</fullName>
        <ecNumber evidence="4 15">6.3.3.1</ecNumber>
    </recommendedName>
    <alternativeName>
        <fullName evidence="12 15">AIR synthase</fullName>
    </alternativeName>
    <alternativeName>
        <fullName evidence="13 15">AIRS</fullName>
    </alternativeName>
    <alternativeName>
        <fullName evidence="11 15">Phosphoribosyl-aminoimidazole synthetase</fullName>
    </alternativeName>
</protein>
<dbReference type="InterPro" id="IPR004733">
    <property type="entry name" value="PurM_cligase"/>
</dbReference>
<comment type="pathway">
    <text evidence="2 15">Purine metabolism; IMP biosynthesis via de novo pathway; 5-amino-1-(5-phospho-D-ribosyl)imidazole from N(2)-formyl-N(1)-(5-phospho-D-ribosyl)glycinamide: step 2/2.</text>
</comment>
<dbReference type="GO" id="GO:0005829">
    <property type="term" value="C:cytosol"/>
    <property type="evidence" value="ECO:0007669"/>
    <property type="project" value="TreeGrafter"/>
</dbReference>
<evidence type="ECO:0000256" key="7">
    <source>
        <dbReference type="ARBA" id="ARBA00022598"/>
    </source>
</evidence>
<dbReference type="Pfam" id="PF00586">
    <property type="entry name" value="AIRS"/>
    <property type="match status" value="1"/>
</dbReference>
<gene>
    <name evidence="15" type="primary">purM</name>
    <name evidence="18" type="ORF">AYR63_14340</name>
</gene>
<comment type="similarity">
    <text evidence="3 15">Belongs to the AIR synthase family.</text>
</comment>
<dbReference type="NCBIfam" id="TIGR00878">
    <property type="entry name" value="purM"/>
    <property type="match status" value="1"/>
</dbReference>
<evidence type="ECO:0000313" key="18">
    <source>
        <dbReference type="EMBL" id="ANZ68489.1"/>
    </source>
</evidence>
<dbReference type="FunFam" id="3.30.1330.10:FF:000001">
    <property type="entry name" value="Phosphoribosylformylglycinamidine cyclo-ligase"/>
    <property type="match status" value="1"/>
</dbReference>
<evidence type="ECO:0000259" key="16">
    <source>
        <dbReference type="Pfam" id="PF00586"/>
    </source>
</evidence>
<proteinExistence type="inferred from homology"/>
<dbReference type="GO" id="GO:0004637">
    <property type="term" value="F:phosphoribosylamine-glycine ligase activity"/>
    <property type="evidence" value="ECO:0007669"/>
    <property type="project" value="TreeGrafter"/>
</dbReference>
<dbReference type="EMBL" id="CP014924">
    <property type="protein sequence ID" value="ANZ68489.1"/>
    <property type="molecule type" value="Genomic_DNA"/>
</dbReference>
<evidence type="ECO:0000313" key="19">
    <source>
        <dbReference type="Proteomes" id="UP000093267"/>
    </source>
</evidence>
<organism evidence="18 19">
    <name type="scientific">Secundilactobacillus paracollinoides</name>
    <dbReference type="NCBI Taxonomy" id="240427"/>
    <lineage>
        <taxon>Bacteria</taxon>
        <taxon>Bacillati</taxon>
        <taxon>Bacillota</taxon>
        <taxon>Bacilli</taxon>
        <taxon>Lactobacillales</taxon>
        <taxon>Lactobacillaceae</taxon>
        <taxon>Secundilactobacillus</taxon>
    </lineage>
</organism>
<evidence type="ECO:0000256" key="9">
    <source>
        <dbReference type="ARBA" id="ARBA00022755"/>
    </source>
</evidence>
<dbReference type="InterPro" id="IPR016188">
    <property type="entry name" value="PurM-like_N"/>
</dbReference>
<evidence type="ECO:0000259" key="17">
    <source>
        <dbReference type="Pfam" id="PF02769"/>
    </source>
</evidence>
<sequence length="352" mass="37288">MKERILVTSQYEQAGVNIEAGEQAVDNIKTIVAATQDTNVLNGIGGFGAEYELTALMGQYHEPVLVSGTDGVGTKLLLAIQAQQHATIGIDLVAMCANDILAQGAKPLFFLDYLGLGQLESDQVTTVVSGIAEGCKQAGLSLIGGEMAEMPGIYHDGDYDLSGFAVGIADKQNLLGSHHVAAGDVLIGLASSGVHSNGFSLVRKIISDAKLDVDHQYEGLSDSLMQTLLTPTILYDKAVRPLIDAGLIHAAANITGGGIIENLARMMPTALTAEVDETTWSTPTIFKLLQRAGHVSQSEMRTVFNMGIGMVLIVSADKAQVVLDKLHQTTVKAQSIGKVVTRHDQPVEYVAH</sequence>
<evidence type="ECO:0000256" key="15">
    <source>
        <dbReference type="HAMAP-Rule" id="MF_00741"/>
    </source>
</evidence>
<keyword evidence="19" id="KW-1185">Reference proteome</keyword>
<evidence type="ECO:0000256" key="11">
    <source>
        <dbReference type="ARBA" id="ARBA00031908"/>
    </source>
</evidence>
<evidence type="ECO:0000256" key="12">
    <source>
        <dbReference type="ARBA" id="ARBA00032931"/>
    </source>
</evidence>
<dbReference type="GO" id="GO:0005524">
    <property type="term" value="F:ATP binding"/>
    <property type="evidence" value="ECO:0007669"/>
    <property type="project" value="UniProtKB-KW"/>
</dbReference>
<dbReference type="GO" id="GO:0046084">
    <property type="term" value="P:adenine biosynthetic process"/>
    <property type="evidence" value="ECO:0007669"/>
    <property type="project" value="TreeGrafter"/>
</dbReference>
<feature type="domain" description="PurM-like N-terminal" evidence="16">
    <location>
        <begin position="64"/>
        <end position="169"/>
    </location>
</feature>
<dbReference type="InterPro" id="IPR036676">
    <property type="entry name" value="PurM-like_C_sf"/>
</dbReference>
<keyword evidence="10 15" id="KW-0067">ATP-binding</keyword>
<dbReference type="EC" id="6.3.3.1" evidence="4 15"/>
<keyword evidence="8 15" id="KW-0547">Nucleotide-binding</keyword>
<dbReference type="SUPFAM" id="SSF56042">
    <property type="entry name" value="PurM C-terminal domain-like"/>
    <property type="match status" value="1"/>
</dbReference>
<dbReference type="Gene3D" id="3.30.1330.10">
    <property type="entry name" value="PurM-like, N-terminal domain"/>
    <property type="match status" value="1"/>
</dbReference>
<dbReference type="GO" id="GO:0006189">
    <property type="term" value="P:'de novo' IMP biosynthetic process"/>
    <property type="evidence" value="ECO:0007669"/>
    <property type="project" value="UniProtKB-UniRule"/>
</dbReference>
<dbReference type="FunFam" id="3.90.650.10:FF:000011">
    <property type="entry name" value="Phosphoribosylformylglycinamidine cyclo-ligase"/>
    <property type="match status" value="1"/>
</dbReference>
<dbReference type="Gene3D" id="3.90.650.10">
    <property type="entry name" value="PurM-like C-terminal domain"/>
    <property type="match status" value="1"/>
</dbReference>
<dbReference type="SUPFAM" id="SSF55326">
    <property type="entry name" value="PurM N-terminal domain-like"/>
    <property type="match status" value="1"/>
</dbReference>
<dbReference type="CDD" id="cd02196">
    <property type="entry name" value="PurM"/>
    <property type="match status" value="1"/>
</dbReference>
<accession>A0A1B2J2J8</accession>
<evidence type="ECO:0000256" key="10">
    <source>
        <dbReference type="ARBA" id="ARBA00022840"/>
    </source>
</evidence>
<evidence type="ECO:0000256" key="14">
    <source>
        <dbReference type="ARBA" id="ARBA00049057"/>
    </source>
</evidence>
<keyword evidence="7 15" id="KW-0436">Ligase</keyword>
<dbReference type="STRING" id="240427.AYR62_07455"/>
<evidence type="ECO:0000256" key="6">
    <source>
        <dbReference type="ARBA" id="ARBA00022490"/>
    </source>
</evidence>
<dbReference type="Pfam" id="PF02769">
    <property type="entry name" value="AIRS_C"/>
    <property type="match status" value="1"/>
</dbReference>